<proteinExistence type="predicted"/>
<dbReference type="EMBL" id="AP024238">
    <property type="protein sequence ID" value="BCO27080.1"/>
    <property type="molecule type" value="Genomic_DNA"/>
</dbReference>
<organism evidence="1 2">
    <name type="scientific">Rhodoferax lithotrophicus</name>
    <dbReference type="NCBI Taxonomy" id="2798804"/>
    <lineage>
        <taxon>Bacteria</taxon>
        <taxon>Pseudomonadati</taxon>
        <taxon>Pseudomonadota</taxon>
        <taxon>Betaproteobacteria</taxon>
        <taxon>Burkholderiales</taxon>
        <taxon>Comamonadaceae</taxon>
        <taxon>Rhodoferax</taxon>
    </lineage>
</organism>
<accession>A0ABN6D503</accession>
<name>A0ABN6D503_9BURK</name>
<evidence type="ECO:0000313" key="1">
    <source>
        <dbReference type="EMBL" id="BCO27080.1"/>
    </source>
</evidence>
<gene>
    <name evidence="1" type="ORF">MIZ03_1967</name>
</gene>
<evidence type="ECO:0000313" key="2">
    <source>
        <dbReference type="Proteomes" id="UP000824366"/>
    </source>
</evidence>
<dbReference type="Proteomes" id="UP000824366">
    <property type="component" value="Chromosome"/>
</dbReference>
<protein>
    <submittedName>
        <fullName evidence="1">Uncharacterized protein</fullName>
    </submittedName>
</protein>
<reference evidence="1 2" key="1">
    <citation type="journal article" date="2021" name="Microbiol. Spectr.">
        <title>A Single Bacterium Capable of Oxidation and Reduction of Iron at Circumneutral pH.</title>
        <authorList>
            <person name="Kato S."/>
            <person name="Ohkuma M."/>
        </authorList>
    </citation>
    <scope>NUCLEOTIDE SEQUENCE [LARGE SCALE GENOMIC DNA]</scope>
    <source>
        <strain evidence="1 2">MIZ03</strain>
    </source>
</reference>
<keyword evidence="2" id="KW-1185">Reference proteome</keyword>
<sequence>MQKPLTVLAFAQGGFAAQIVQRLKDAIFSAAALAMNWLTDMPSWRAKTLMLSCTELGTRTVNVVSWC</sequence>